<dbReference type="EMBL" id="CP013747">
    <property type="protein sequence ID" value="ALV39968.1"/>
    <property type="molecule type" value="Genomic_DNA"/>
</dbReference>
<feature type="transmembrane region" description="Helical" evidence="6">
    <location>
        <begin position="168"/>
        <end position="188"/>
    </location>
</feature>
<feature type="transmembrane region" description="Helical" evidence="6">
    <location>
        <begin position="209"/>
        <end position="230"/>
    </location>
</feature>
<dbReference type="GO" id="GO:0015658">
    <property type="term" value="F:branched-chain amino acid transmembrane transporter activity"/>
    <property type="evidence" value="ECO:0007669"/>
    <property type="project" value="InterPro"/>
</dbReference>
<dbReference type="STRING" id="121292.AU252_01300"/>
<dbReference type="KEGG" id="psul:AU252_01300"/>
<dbReference type="CDD" id="cd06581">
    <property type="entry name" value="TM_PBP1_LivM_like"/>
    <property type="match status" value="1"/>
</dbReference>
<feature type="transmembrane region" description="Helical" evidence="6">
    <location>
        <begin position="117"/>
        <end position="136"/>
    </location>
</feature>
<evidence type="ECO:0000313" key="8">
    <source>
        <dbReference type="Proteomes" id="UP000065151"/>
    </source>
</evidence>
<organism evidence="7">
    <name type="scientific">Pseudarthrobacter sulfonivorans</name>
    <dbReference type="NCBI Taxonomy" id="121292"/>
    <lineage>
        <taxon>Bacteria</taxon>
        <taxon>Bacillati</taxon>
        <taxon>Actinomycetota</taxon>
        <taxon>Actinomycetes</taxon>
        <taxon>Micrococcales</taxon>
        <taxon>Micrococcaceae</taxon>
        <taxon>Pseudarthrobacter</taxon>
    </lineage>
</organism>
<protein>
    <recommendedName>
        <fullName evidence="9">Branched-chain amino acid ABC transporter permease</fullName>
    </recommendedName>
</protein>
<dbReference type="PANTHER" id="PTHR30482">
    <property type="entry name" value="HIGH-AFFINITY BRANCHED-CHAIN AMINO ACID TRANSPORT SYSTEM PERMEASE"/>
    <property type="match status" value="1"/>
</dbReference>
<dbReference type="AlphaFoldDB" id="A0A0U3P3Q1"/>
<feature type="transmembrane region" description="Helical" evidence="6">
    <location>
        <begin position="284"/>
        <end position="301"/>
    </location>
</feature>
<feature type="transmembrane region" description="Helical" evidence="6">
    <location>
        <begin position="89"/>
        <end position="110"/>
    </location>
</feature>
<dbReference type="InterPro" id="IPR001851">
    <property type="entry name" value="ABC_transp_permease"/>
</dbReference>
<dbReference type="GO" id="GO:0005886">
    <property type="term" value="C:plasma membrane"/>
    <property type="evidence" value="ECO:0007669"/>
    <property type="project" value="UniProtKB-SubCell"/>
</dbReference>
<feature type="transmembrane region" description="Helical" evidence="6">
    <location>
        <begin position="37"/>
        <end position="58"/>
    </location>
</feature>
<feature type="transmembrane region" description="Helical" evidence="6">
    <location>
        <begin position="250"/>
        <end position="277"/>
    </location>
</feature>
<evidence type="ECO:0000313" key="7">
    <source>
        <dbReference type="EMBL" id="ALV39968.1"/>
    </source>
</evidence>
<feature type="transmembrane region" description="Helical" evidence="6">
    <location>
        <begin position="65"/>
        <end position="83"/>
    </location>
</feature>
<evidence type="ECO:0000256" key="5">
    <source>
        <dbReference type="ARBA" id="ARBA00023136"/>
    </source>
</evidence>
<sequence length="339" mass="35804">MRTPKRLLNRIPIAEVAVVVALVLLLVVPLPKQNLQLISQLNQMVTVLGAALSVYVMLRLKLLNFGTPAFMAIGGYAAALTAIHITPNLVVLILVSLIVPAVAALPFGVITMRLRGTYFALVSFLIGQVVYLLIIATDFLGGTDGLTAIPAPTLGNQVLGDAISGLRIGAVVSLIAVVLVVIFTVTNGRRIDSLRSNEVLATSLGLRNWPVRLASFVLSSSVAGLSGFLLVNTLTTAHPSSFSTLSGVNYVAYVVVGGAASVLGPVLGTALLVYLIVQFASEGVYAGALLGALLILTSLFLPRGVTGSFRDAAAWLRRRSRSNRARVDDHEDTIEKEKV</sequence>
<reference evidence="7 8" key="1">
    <citation type="submission" date="2015-12" db="EMBL/GenBank/DDBJ databases">
        <authorList>
            <person name="Shamseldin A."/>
            <person name="Moawad H."/>
            <person name="Abd El-Rahim W.M."/>
            <person name="Sadowsky M.J."/>
        </authorList>
    </citation>
    <scope>NUCLEOTIDE SEQUENCE [LARGE SCALE GENOMIC DNA]</scope>
    <source>
        <strain evidence="7 8">Ar51</strain>
    </source>
</reference>
<evidence type="ECO:0008006" key="9">
    <source>
        <dbReference type="Google" id="ProtNLM"/>
    </source>
</evidence>
<keyword evidence="4 6" id="KW-1133">Transmembrane helix</keyword>
<keyword evidence="2" id="KW-1003">Cell membrane</keyword>
<proteinExistence type="predicted"/>
<gene>
    <name evidence="7" type="ORF">AU252_01300</name>
</gene>
<name>A0A0U3P3Q1_9MICC</name>
<evidence type="ECO:0000256" key="1">
    <source>
        <dbReference type="ARBA" id="ARBA00004651"/>
    </source>
</evidence>
<evidence type="ECO:0000256" key="3">
    <source>
        <dbReference type="ARBA" id="ARBA00022692"/>
    </source>
</evidence>
<dbReference type="Proteomes" id="UP000065151">
    <property type="component" value="Chromosome"/>
</dbReference>
<keyword evidence="3 6" id="KW-0812">Transmembrane</keyword>
<comment type="subcellular location">
    <subcellularLocation>
        <location evidence="1">Cell membrane</location>
        <topology evidence="1">Multi-pass membrane protein</topology>
    </subcellularLocation>
</comment>
<accession>A0A0U3P3Q1</accession>
<evidence type="ECO:0000256" key="2">
    <source>
        <dbReference type="ARBA" id="ARBA00022475"/>
    </source>
</evidence>
<dbReference type="Pfam" id="PF02653">
    <property type="entry name" value="BPD_transp_2"/>
    <property type="match status" value="1"/>
</dbReference>
<keyword evidence="5 6" id="KW-0472">Membrane</keyword>
<dbReference type="InterPro" id="IPR043428">
    <property type="entry name" value="LivM-like"/>
</dbReference>
<dbReference type="PANTHER" id="PTHR30482:SF20">
    <property type="entry name" value="HIGH-AFFINITY BRANCHED-CHAIN AMINO ACID TRANSPORT SYSTEM PERMEASE PROTEIN LIVM"/>
    <property type="match status" value="1"/>
</dbReference>
<feature type="transmembrane region" description="Helical" evidence="6">
    <location>
        <begin position="12"/>
        <end position="31"/>
    </location>
</feature>
<evidence type="ECO:0000256" key="4">
    <source>
        <dbReference type="ARBA" id="ARBA00022989"/>
    </source>
</evidence>
<evidence type="ECO:0000256" key="6">
    <source>
        <dbReference type="SAM" id="Phobius"/>
    </source>
</evidence>